<dbReference type="AlphaFoldDB" id="A0A1X7IQX0"/>
<dbReference type="OrthoDB" id="9798539at2"/>
<keyword evidence="3" id="KW-1185">Reference proteome</keyword>
<dbReference type="InterPro" id="IPR027372">
    <property type="entry name" value="Phytase-like_dom"/>
</dbReference>
<organism evidence="2 3">
    <name type="scientific">Marivirga sericea</name>
    <dbReference type="NCBI Taxonomy" id="1028"/>
    <lineage>
        <taxon>Bacteria</taxon>
        <taxon>Pseudomonadati</taxon>
        <taxon>Bacteroidota</taxon>
        <taxon>Cytophagia</taxon>
        <taxon>Cytophagales</taxon>
        <taxon>Marivirgaceae</taxon>
        <taxon>Marivirga</taxon>
    </lineage>
</organism>
<dbReference type="Pfam" id="PF13449">
    <property type="entry name" value="Phytase-like"/>
    <property type="match status" value="1"/>
</dbReference>
<evidence type="ECO:0000313" key="3">
    <source>
        <dbReference type="Proteomes" id="UP000193804"/>
    </source>
</evidence>
<gene>
    <name evidence="2" type="ORF">SAMN05661096_00948</name>
</gene>
<dbReference type="Proteomes" id="UP000193804">
    <property type="component" value="Unassembled WGS sequence"/>
</dbReference>
<proteinExistence type="predicted"/>
<dbReference type="PANTHER" id="PTHR37957">
    <property type="entry name" value="BLR7070 PROTEIN"/>
    <property type="match status" value="1"/>
</dbReference>
<reference evidence="3" key="1">
    <citation type="submission" date="2017-04" db="EMBL/GenBank/DDBJ databases">
        <authorList>
            <person name="Varghese N."/>
            <person name="Submissions S."/>
        </authorList>
    </citation>
    <scope>NUCLEOTIDE SEQUENCE [LARGE SCALE GENOMIC DNA]</scope>
    <source>
        <strain evidence="3">DSM 4125</strain>
    </source>
</reference>
<dbReference type="EMBL" id="FXAW01000001">
    <property type="protein sequence ID" value="SMG17363.1"/>
    <property type="molecule type" value="Genomic_DNA"/>
</dbReference>
<name>A0A1X7IQX0_9BACT</name>
<accession>A0A1X7IQX0</accession>
<dbReference type="PROSITE" id="PS51257">
    <property type="entry name" value="PROKAR_LIPOPROTEIN"/>
    <property type="match status" value="1"/>
</dbReference>
<dbReference type="STRING" id="1028.SAMN05661096_00948"/>
<sequence length="365" mass="41522">MLKHLFSCLLVLFILGSSCTKSDKKHSKPTLSIRLVDKITIDSDQLIDSTIVGGLSSIDYLGGNQFVVISDDRSEYSPARIYEMVINHDASGFIDYSFKRTVFLKDRGGELFEQDELDPESIVFRSSSNTYFYSSEGGRTQDWIDPFVWEMTTNGKMISEVNIPEIFSFNKDKGLRENGGFESLTIENDTIIWYANELPIKEDGGVPGFIKGSYPIRLVRQDVKNGSVLNQYAYNLSSLGVEPDPSDGFYINSVPEIMYIDDHRLWVLERSYIEGVGNFVKLFEIETTNATDIKSVLALQNWTYEFVSKKLLIDFSDYDLKIDNIEGMTFGPDFPNGDKSLLFISDDNFSEMQETQLWLFAVSKK</sequence>
<feature type="domain" description="Phytase-like" evidence="1">
    <location>
        <begin position="51"/>
        <end position="349"/>
    </location>
</feature>
<dbReference type="RefSeq" id="WP_085515903.1">
    <property type="nucleotide sequence ID" value="NZ_FXAW01000001.1"/>
</dbReference>
<evidence type="ECO:0000259" key="1">
    <source>
        <dbReference type="Pfam" id="PF13449"/>
    </source>
</evidence>
<protein>
    <submittedName>
        <fullName evidence="2">Uncharacterized conserved protein</fullName>
    </submittedName>
</protein>
<evidence type="ECO:0000313" key="2">
    <source>
        <dbReference type="EMBL" id="SMG17363.1"/>
    </source>
</evidence>
<dbReference type="PANTHER" id="PTHR37957:SF1">
    <property type="entry name" value="PHYTASE-LIKE DOMAIN-CONTAINING PROTEIN"/>
    <property type="match status" value="1"/>
</dbReference>